<dbReference type="SUPFAM" id="SSF56784">
    <property type="entry name" value="HAD-like"/>
    <property type="match status" value="1"/>
</dbReference>
<proteinExistence type="inferred from homology"/>
<keyword evidence="8" id="KW-0378">Hydrolase</keyword>
<evidence type="ECO:0000256" key="12">
    <source>
        <dbReference type="ARBA" id="ARBA00039357"/>
    </source>
</evidence>
<dbReference type="EC" id="3.6.1.1" evidence="5"/>
<dbReference type="Gene3D" id="3.40.50.1000">
    <property type="entry name" value="HAD superfamily/HAD-like"/>
    <property type="match status" value="2"/>
</dbReference>
<comment type="function">
    <text evidence="11">Phosphatase that hydrolyzes imidodiphosphate, 3-phosphohistidine and 6-phospholysine. Has broad substrate specificity and can also hydrolyze inorganic diphosphate, but with lower efficiency.</text>
</comment>
<dbReference type="NCBIfam" id="TIGR01458">
    <property type="entry name" value="HAD-SF-IIA-hyp3"/>
    <property type="match status" value="1"/>
</dbReference>
<sequence>MPPSGRPVFSDSGETAHFRRGPRPLRFGEMWILRGQLRLKRSRLKVRFCTNESQKSRADLVGLLRRLGFDVSEGEVTAPAPAACLILKQRGLRPHLLIDTSNPNCVVIADAGEGFSYQNMNKAFQVLMELENPVLFSLGKGRYYKETSGLMLDVGPYMKALEYACGIEAEVVGKPSPEFFKSALQEMGVEAHEAIMIGDDIVGDVGGAQRYGMRALQVRTGKFRLPTLSEGCGHGAEDIEARAGGPEVLGFWSPLKAPERDRVVALQEGPFTRIQSPWASGVAHSILREAAHTGSEPGTLVPSTRVPRPHRSGPPPAACSVYSTRRQQLERHFLSGPEGCRNVNIICNSPEGLHRYPTPIHKGDNAPLKLPEPVFRRTAPSSPTARPSDEHHPEVKADGYVDNLAEAVDLLLQHADK</sequence>
<dbReference type="EMBL" id="VBQZ03000004">
    <property type="protein sequence ID" value="MXQ80279.1"/>
    <property type="molecule type" value="Genomic_DNA"/>
</dbReference>
<evidence type="ECO:0000256" key="4">
    <source>
        <dbReference type="ARBA" id="ARBA00007958"/>
    </source>
</evidence>
<evidence type="ECO:0000256" key="11">
    <source>
        <dbReference type="ARBA" id="ARBA00037258"/>
    </source>
</evidence>
<evidence type="ECO:0000256" key="3">
    <source>
        <dbReference type="ARBA" id="ARBA00004496"/>
    </source>
</evidence>
<dbReference type="GO" id="GO:0005829">
    <property type="term" value="C:cytosol"/>
    <property type="evidence" value="ECO:0007669"/>
    <property type="project" value="TreeGrafter"/>
</dbReference>
<keyword evidence="9" id="KW-0460">Magnesium</keyword>
<evidence type="ECO:0000313" key="16">
    <source>
        <dbReference type="Proteomes" id="UP000322234"/>
    </source>
</evidence>
<keyword evidence="10" id="KW-0539">Nucleus</keyword>
<comment type="cofactor">
    <cofactor evidence="1">
        <name>Mg(2+)</name>
        <dbReference type="ChEBI" id="CHEBI:18420"/>
    </cofactor>
</comment>
<dbReference type="InterPro" id="IPR023214">
    <property type="entry name" value="HAD_sf"/>
</dbReference>
<feature type="region of interest" description="Disordered" evidence="14">
    <location>
        <begin position="374"/>
        <end position="395"/>
    </location>
</feature>
<evidence type="ECO:0000256" key="13">
    <source>
        <dbReference type="ARBA" id="ARBA00047820"/>
    </source>
</evidence>
<dbReference type="AlphaFoldDB" id="A0A6B0QRF0"/>
<dbReference type="InterPro" id="IPR006357">
    <property type="entry name" value="HAD-SF_hydro_IIA"/>
</dbReference>
<dbReference type="InterPro" id="IPR006355">
    <property type="entry name" value="LHPP/HDHD2"/>
</dbReference>
<dbReference type="PANTHER" id="PTHR19288:SF44">
    <property type="entry name" value="PHOSPHOLYSINE PHOSPHOHISTIDINE INORGANIC PYROPHOSPHATE PHOSPHATASE"/>
    <property type="match status" value="1"/>
</dbReference>
<gene>
    <name evidence="15" type="ORF">E5288_WYG006216</name>
</gene>
<reference evidence="15" key="1">
    <citation type="submission" date="2019-10" db="EMBL/GenBank/DDBJ databases">
        <title>The sequence and de novo assembly of the wild yak genome.</title>
        <authorList>
            <person name="Liu Y."/>
        </authorList>
    </citation>
    <scope>NUCLEOTIDE SEQUENCE [LARGE SCALE GENOMIC DNA]</scope>
    <source>
        <strain evidence="15">WY2019</strain>
    </source>
</reference>
<keyword evidence="16" id="KW-1185">Reference proteome</keyword>
<dbReference type="GO" id="GO:0016791">
    <property type="term" value="F:phosphatase activity"/>
    <property type="evidence" value="ECO:0007669"/>
    <property type="project" value="InterPro"/>
</dbReference>
<dbReference type="GO" id="GO:0046872">
    <property type="term" value="F:metal ion binding"/>
    <property type="evidence" value="ECO:0007669"/>
    <property type="project" value="UniProtKB-KW"/>
</dbReference>
<protein>
    <recommendedName>
        <fullName evidence="12">Phospholysine phosphohistidine inorganic pyrophosphate phosphatase</fullName>
        <ecNumber evidence="5">3.6.1.1</ecNumber>
    </recommendedName>
</protein>
<evidence type="ECO:0000256" key="1">
    <source>
        <dbReference type="ARBA" id="ARBA00001946"/>
    </source>
</evidence>
<organism evidence="15 16">
    <name type="scientific">Bos mutus</name>
    <name type="common">wild yak</name>
    <dbReference type="NCBI Taxonomy" id="72004"/>
    <lineage>
        <taxon>Eukaryota</taxon>
        <taxon>Metazoa</taxon>
        <taxon>Chordata</taxon>
        <taxon>Craniata</taxon>
        <taxon>Vertebrata</taxon>
        <taxon>Euteleostomi</taxon>
        <taxon>Mammalia</taxon>
        <taxon>Eutheria</taxon>
        <taxon>Laurasiatheria</taxon>
        <taxon>Artiodactyla</taxon>
        <taxon>Ruminantia</taxon>
        <taxon>Pecora</taxon>
        <taxon>Bovidae</taxon>
        <taxon>Bovinae</taxon>
        <taxon>Bos</taxon>
    </lineage>
</organism>
<feature type="region of interest" description="Disordered" evidence="14">
    <location>
        <begin position="291"/>
        <end position="318"/>
    </location>
</feature>
<comment type="similarity">
    <text evidence="4">Belongs to the HAD-like hydrolase superfamily.</text>
</comment>
<comment type="catalytic activity">
    <reaction evidence="13">
        <text>diphosphate + H2O = 2 phosphate + H(+)</text>
        <dbReference type="Rhea" id="RHEA:24576"/>
        <dbReference type="ChEBI" id="CHEBI:15377"/>
        <dbReference type="ChEBI" id="CHEBI:15378"/>
        <dbReference type="ChEBI" id="CHEBI:33019"/>
        <dbReference type="ChEBI" id="CHEBI:43474"/>
        <dbReference type="EC" id="3.6.1.1"/>
    </reaction>
</comment>
<evidence type="ECO:0000256" key="2">
    <source>
        <dbReference type="ARBA" id="ARBA00004123"/>
    </source>
</evidence>
<evidence type="ECO:0000256" key="6">
    <source>
        <dbReference type="ARBA" id="ARBA00022490"/>
    </source>
</evidence>
<dbReference type="Pfam" id="PF13344">
    <property type="entry name" value="Hydrolase_6"/>
    <property type="match status" value="1"/>
</dbReference>
<accession>A0A6B0QRF0</accession>
<keyword evidence="6" id="KW-0963">Cytoplasm</keyword>
<evidence type="ECO:0000256" key="8">
    <source>
        <dbReference type="ARBA" id="ARBA00022801"/>
    </source>
</evidence>
<dbReference type="PANTHER" id="PTHR19288">
    <property type="entry name" value="4-NITROPHENYLPHOSPHATASE-RELATED"/>
    <property type="match status" value="1"/>
</dbReference>
<dbReference type="InterPro" id="IPR036412">
    <property type="entry name" value="HAD-like_sf"/>
</dbReference>
<evidence type="ECO:0000256" key="5">
    <source>
        <dbReference type="ARBA" id="ARBA00012146"/>
    </source>
</evidence>
<keyword evidence="7" id="KW-0479">Metal-binding</keyword>
<evidence type="ECO:0000313" key="15">
    <source>
        <dbReference type="EMBL" id="MXQ80279.1"/>
    </source>
</evidence>
<name>A0A6B0QRF0_9CETA</name>
<dbReference type="Proteomes" id="UP000322234">
    <property type="component" value="Unassembled WGS sequence"/>
</dbReference>
<evidence type="ECO:0000256" key="10">
    <source>
        <dbReference type="ARBA" id="ARBA00023242"/>
    </source>
</evidence>
<dbReference type="FunFam" id="3.40.50.1000:FF:000051">
    <property type="entry name" value="Phospholysine phosphohistidine inorganic pyrophosphate phosphatase"/>
    <property type="match status" value="1"/>
</dbReference>
<comment type="caution">
    <text evidence="15">The sequence shown here is derived from an EMBL/GenBank/DDBJ whole genome shotgun (WGS) entry which is preliminary data.</text>
</comment>
<evidence type="ECO:0000256" key="7">
    <source>
        <dbReference type="ARBA" id="ARBA00022723"/>
    </source>
</evidence>
<evidence type="ECO:0000256" key="9">
    <source>
        <dbReference type="ARBA" id="ARBA00022842"/>
    </source>
</evidence>
<dbReference type="GO" id="GO:0005634">
    <property type="term" value="C:nucleus"/>
    <property type="evidence" value="ECO:0007669"/>
    <property type="project" value="UniProtKB-SubCell"/>
</dbReference>
<dbReference type="Pfam" id="PF13242">
    <property type="entry name" value="Hydrolase_like"/>
    <property type="match status" value="1"/>
</dbReference>
<dbReference type="GO" id="GO:0004427">
    <property type="term" value="F:inorganic diphosphate phosphatase activity"/>
    <property type="evidence" value="ECO:0007669"/>
    <property type="project" value="UniProtKB-EC"/>
</dbReference>
<evidence type="ECO:0000256" key="14">
    <source>
        <dbReference type="SAM" id="MobiDB-lite"/>
    </source>
</evidence>
<comment type="subcellular location">
    <subcellularLocation>
        <location evidence="3">Cytoplasm</location>
    </subcellularLocation>
    <subcellularLocation>
        <location evidence="2">Nucleus</location>
    </subcellularLocation>
</comment>